<feature type="region of interest" description="Disordered" evidence="1">
    <location>
        <begin position="335"/>
        <end position="360"/>
    </location>
</feature>
<feature type="compositionally biased region" description="Acidic residues" evidence="1">
    <location>
        <begin position="247"/>
        <end position="266"/>
    </location>
</feature>
<feature type="region of interest" description="Disordered" evidence="1">
    <location>
        <begin position="150"/>
        <end position="266"/>
    </location>
</feature>
<gene>
    <name evidence="2" type="ORF">HUG17_8601</name>
</gene>
<evidence type="ECO:0000256" key="1">
    <source>
        <dbReference type="SAM" id="MobiDB-lite"/>
    </source>
</evidence>
<feature type="compositionally biased region" description="Low complexity" evidence="1">
    <location>
        <begin position="797"/>
        <end position="814"/>
    </location>
</feature>
<dbReference type="EMBL" id="SDOV01000008">
    <property type="protein sequence ID" value="KAH7637497.1"/>
    <property type="molecule type" value="Genomic_DNA"/>
</dbReference>
<reference evidence="2" key="2">
    <citation type="journal article" date="2021" name="World Allergy Organ. J.">
        <title>Chromosome-level assembly of Dermatophagoides farinae genome and transcriptome reveals two novel allergens Der f 37 and Der f 39.</title>
        <authorList>
            <person name="Chen J."/>
            <person name="Cai Z."/>
            <person name="Fan D."/>
            <person name="Hu J."/>
            <person name="Hou Y."/>
            <person name="He Y."/>
            <person name="Zhang Z."/>
            <person name="Zhao Z."/>
            <person name="Gao P."/>
            <person name="Hu W."/>
            <person name="Sun J."/>
            <person name="Li J."/>
            <person name="Ji K."/>
        </authorList>
    </citation>
    <scope>NUCLEOTIDE SEQUENCE</scope>
    <source>
        <strain evidence="2">JKM2019</strain>
    </source>
</reference>
<dbReference type="AlphaFoldDB" id="A0A9D4NT81"/>
<reference evidence="2" key="1">
    <citation type="submission" date="2020-06" db="EMBL/GenBank/DDBJ databases">
        <authorList>
            <person name="Ji K."/>
            <person name="Li J."/>
        </authorList>
    </citation>
    <scope>NUCLEOTIDE SEQUENCE</scope>
    <source>
        <strain evidence="2">JKM2019</strain>
        <tissue evidence="2">Whole body</tissue>
    </source>
</reference>
<feature type="region of interest" description="Disordered" evidence="1">
    <location>
        <begin position="413"/>
        <end position="437"/>
    </location>
</feature>
<feature type="region of interest" description="Disordered" evidence="1">
    <location>
        <begin position="105"/>
        <end position="138"/>
    </location>
</feature>
<feature type="compositionally biased region" description="Basic and acidic residues" evidence="1">
    <location>
        <begin position="340"/>
        <end position="352"/>
    </location>
</feature>
<sequence length="831" mass="93201">MNTVNDKISVKNFNDFFENDQTSRAFSRLAERKLKKFEKVAPKFYKYNRDELLALSQHPTSKMTKTEFHARLKNPELDEEIILSFQKKDRHNNDLIDFLMDNNRSTGGSTSNRSSYNNNNNHSSGMSNTNNNISSNNNENAIKTYHRYSKYNNHSSGGQQQQSWRTADRFSPNFRKMIRDGGGSGNHRTGGGRRNDGSSSHHHHHRNHRYDNGRMNDNYNSKNEPEPEWFSDGPKSMTDFIDLKGFDDDDDDDYNGDDGDLIEEENDEELMIKSLDEKTHKGESSSSSFLFSDISKDDFSSLLDSSDISILDNDLSQIFGMNSSRSARWFKSKMANNSRDGNDDDRNNERKLSSTSSSSTIAMNDSNISLMDLFQMKNIDIIQLQQTLPQMPTNQIQLSKAVNVSELEASLLNSNNTTGSSSSSSSSSSSIQTPKPMKNELSAEDLAIMSKLKFLATPQSPPTTTTMPSQTPTNLPIMIDDENNKSLSSSFDSTSLHAMFDKSFRHNSPTIVAENQSSATNNQLNHEISELDILKRRSLQPQPQQQPPPPPMHHPSLDGFPFVMPPPLNHSTGVRPLFSVGHPALHPASATMPLNQLNPMAPMNRMQFPTHPQTPFMMGGFPRMMIHPSLRAPGAGVAVEKHFMNLDHHGQPQHSNPAASNLFRIIPTPHGHTTNIRNPPMNLHAMMLNNESRPDVNQCEDNNSMTHKMLKNSKFTPTSVFRKLKDHENQANKAKTNLQQKISTTEPGIGGSIQSQQQQQKSSHSINNSDNNTPKNLSEMTNLLMQQLNITNNSSIKQQSSEMPSSKSSSSSELPPLPLQNALTLEDLEKL</sequence>
<feature type="region of interest" description="Disordered" evidence="1">
    <location>
        <begin position="540"/>
        <end position="560"/>
    </location>
</feature>
<feature type="compositionally biased region" description="Gly residues" evidence="1">
    <location>
        <begin position="180"/>
        <end position="189"/>
    </location>
</feature>
<dbReference type="Proteomes" id="UP000828236">
    <property type="component" value="Unassembled WGS sequence"/>
</dbReference>
<feature type="region of interest" description="Disordered" evidence="1">
    <location>
        <begin position="795"/>
        <end position="831"/>
    </location>
</feature>
<feature type="compositionally biased region" description="Low complexity" evidence="1">
    <location>
        <begin position="752"/>
        <end position="769"/>
    </location>
</feature>
<proteinExistence type="predicted"/>
<name>A0A9D4NT81_DERFA</name>
<accession>A0A9D4NT81</accession>
<feature type="region of interest" description="Disordered" evidence="1">
    <location>
        <begin position="693"/>
        <end position="714"/>
    </location>
</feature>
<feature type="region of interest" description="Disordered" evidence="1">
    <location>
        <begin position="732"/>
        <end position="777"/>
    </location>
</feature>
<organism evidence="2">
    <name type="scientific">Dermatophagoides farinae</name>
    <name type="common">American house dust mite</name>
    <dbReference type="NCBI Taxonomy" id="6954"/>
    <lineage>
        <taxon>Eukaryota</taxon>
        <taxon>Metazoa</taxon>
        <taxon>Ecdysozoa</taxon>
        <taxon>Arthropoda</taxon>
        <taxon>Chelicerata</taxon>
        <taxon>Arachnida</taxon>
        <taxon>Acari</taxon>
        <taxon>Acariformes</taxon>
        <taxon>Sarcoptiformes</taxon>
        <taxon>Astigmata</taxon>
        <taxon>Psoroptidia</taxon>
        <taxon>Analgoidea</taxon>
        <taxon>Pyroglyphidae</taxon>
        <taxon>Dermatophagoidinae</taxon>
        <taxon>Dermatophagoides</taxon>
    </lineage>
</organism>
<evidence type="ECO:0000313" key="2">
    <source>
        <dbReference type="EMBL" id="KAH7637497.1"/>
    </source>
</evidence>
<comment type="caution">
    <text evidence="2">The sequence shown here is derived from an EMBL/GenBank/DDBJ whole genome shotgun (WGS) entry which is preliminary data.</text>
</comment>
<feature type="compositionally biased region" description="Low complexity" evidence="1">
    <location>
        <begin position="420"/>
        <end position="430"/>
    </location>
</feature>
<feature type="compositionally biased region" description="Pro residues" evidence="1">
    <location>
        <begin position="544"/>
        <end position="553"/>
    </location>
</feature>
<protein>
    <submittedName>
        <fullName evidence="2">Uncharacterized protein</fullName>
    </submittedName>
</protein>
<feature type="compositionally biased region" description="Polar residues" evidence="1">
    <location>
        <begin position="732"/>
        <end position="746"/>
    </location>
</feature>